<evidence type="ECO:0000256" key="8">
    <source>
        <dbReference type="ARBA" id="ARBA00023242"/>
    </source>
</evidence>
<feature type="region of interest" description="Disordered" evidence="10">
    <location>
        <begin position="42"/>
        <end position="207"/>
    </location>
</feature>
<dbReference type="GO" id="GO:0006364">
    <property type="term" value="P:rRNA processing"/>
    <property type="evidence" value="ECO:0007669"/>
    <property type="project" value="UniProtKB-KW"/>
</dbReference>
<feature type="compositionally biased region" description="Basic and acidic residues" evidence="10">
    <location>
        <begin position="402"/>
        <end position="416"/>
    </location>
</feature>
<feature type="compositionally biased region" description="Polar residues" evidence="10">
    <location>
        <begin position="625"/>
        <end position="636"/>
    </location>
</feature>
<keyword evidence="4" id="KW-0690">Ribosome biogenesis</keyword>
<evidence type="ECO:0000256" key="1">
    <source>
        <dbReference type="ARBA" id="ARBA00004123"/>
    </source>
</evidence>
<dbReference type="Gene3D" id="2.40.10.230">
    <property type="entry name" value="Probable tRNA pseudouridine synthase domain"/>
    <property type="match status" value="1"/>
</dbReference>
<keyword evidence="7" id="KW-0694">RNA-binding</keyword>
<comment type="similarity">
    <text evidence="2">Belongs to the NAF1 family.</text>
</comment>
<feature type="compositionally biased region" description="Low complexity" evidence="10">
    <location>
        <begin position="564"/>
        <end position="598"/>
    </location>
</feature>
<dbReference type="InterPro" id="IPR009000">
    <property type="entry name" value="Transl_B-barrel_sf"/>
</dbReference>
<reference evidence="11" key="2">
    <citation type="submission" date="2023-05" db="EMBL/GenBank/DDBJ databases">
        <authorList>
            <consortium name="Lawrence Berkeley National Laboratory"/>
            <person name="Steindorff A."/>
            <person name="Hensen N."/>
            <person name="Bonometti L."/>
            <person name="Westerberg I."/>
            <person name="Brannstrom I.O."/>
            <person name="Guillou S."/>
            <person name="Cros-Aarteil S."/>
            <person name="Calhoun S."/>
            <person name="Haridas S."/>
            <person name="Kuo A."/>
            <person name="Mondo S."/>
            <person name="Pangilinan J."/>
            <person name="Riley R."/>
            <person name="Labutti K."/>
            <person name="Andreopoulos B."/>
            <person name="Lipzen A."/>
            <person name="Chen C."/>
            <person name="Yanf M."/>
            <person name="Daum C."/>
            <person name="Ng V."/>
            <person name="Clum A."/>
            <person name="Ohm R."/>
            <person name="Martin F."/>
            <person name="Silar P."/>
            <person name="Natvig D."/>
            <person name="Lalanne C."/>
            <person name="Gautier V."/>
            <person name="Ament-Velasquez S.L."/>
            <person name="Kruys A."/>
            <person name="Hutchinson M.I."/>
            <person name="Powell A.J."/>
            <person name="Barry K."/>
            <person name="Miller A.N."/>
            <person name="Grigoriev I.V."/>
            <person name="Debuchy R."/>
            <person name="Gladieux P."/>
            <person name="Thoren M.H."/>
            <person name="Johannesson H."/>
        </authorList>
    </citation>
    <scope>NUCLEOTIDE SEQUENCE</scope>
    <source>
        <strain evidence="11">PSN243</strain>
    </source>
</reference>
<evidence type="ECO:0000256" key="3">
    <source>
        <dbReference type="ARBA" id="ARBA00021438"/>
    </source>
</evidence>
<dbReference type="GO" id="GO:0003723">
    <property type="term" value="F:RNA binding"/>
    <property type="evidence" value="ECO:0007669"/>
    <property type="project" value="UniProtKB-KW"/>
</dbReference>
<protein>
    <recommendedName>
        <fullName evidence="3">H/ACA ribonucleoprotein complex non-core subunit NAF1</fullName>
    </recommendedName>
    <alternativeName>
        <fullName evidence="9">Nuclear assembly factor 1</fullName>
    </alternativeName>
</protein>
<dbReference type="AlphaFoldDB" id="A0AAV9G932"/>
<feature type="compositionally biased region" description="Acidic residues" evidence="10">
    <location>
        <begin position="374"/>
        <end position="383"/>
    </location>
</feature>
<sequence length="701" mass="75086">MTDQPFQIPGLGQAKPNEQLPAQNFAPDLLAVAASFGGEAQLLAGGDGGAQPGEPQNQSTDEDKASPAGFTETAKADKSAEPKGLVGTAADADTMEVDVNENVTSAKEDETNNVDTSNTLIAPPSPGVTDALEAALAMHSDSGGPGPGGSVPSNEQGQTQAHEQVEDGEAEEGEHPEWEVDSSPYESSSESDSSDSSSEDSEDEGGYTLLGIEETARLLMEEDGYDESGRSGKNTAAPLRTKNEVAEDVLPKPDVTITPDMKIEPLGTVQFIVENTAVIKSQNPGEVQVLERTSVLCKEDRTIVGALTDILGNVRSPVYILRFATEEEAKETLEVGTQLFYSVDHAVYAFTQALKQTKGTDASNLHDEEVGADEMEFSDDEKEAEFKRQQKLKKRGGKTGRGGRDQPPHARNKNEPSQEPSGGGGILNYDDDDGPYKPLSRPSTFALGASVPSLPPKPEFTQPRGGFSHGNHDSRRGGRGDFRGRGRGFHRGGDRKFGSRRGSGDSGQDNRFPAAGQPLPHPPTTVAQNTQMAPPSFGAPPIPPPAQAPWPTAFPTPPPPPSTPNFNFAFQAWAQAQAQGQTQNQGQQYQYGQSAVPTTPVPPAWPGVATQTPQANPAWPGVAAQNPQANAYSTTNYYGGPQYGQQQQHSGAVAQHQQHQHQPQQPQQPHQHHLQHHPQNQQNQQQYWEQTGSYGHTQRGR</sequence>
<proteinExistence type="inferred from homology"/>
<name>A0AAV9G932_9PEZI</name>
<accession>A0AAV9G932</accession>
<feature type="region of interest" description="Disordered" evidence="10">
    <location>
        <begin position="1"/>
        <end position="22"/>
    </location>
</feature>
<reference evidence="11" key="1">
    <citation type="journal article" date="2023" name="Mol. Phylogenet. Evol.">
        <title>Genome-scale phylogeny and comparative genomics of the fungal order Sordariales.</title>
        <authorList>
            <person name="Hensen N."/>
            <person name="Bonometti L."/>
            <person name="Westerberg I."/>
            <person name="Brannstrom I.O."/>
            <person name="Guillou S."/>
            <person name="Cros-Aarteil S."/>
            <person name="Calhoun S."/>
            <person name="Haridas S."/>
            <person name="Kuo A."/>
            <person name="Mondo S."/>
            <person name="Pangilinan J."/>
            <person name="Riley R."/>
            <person name="LaButti K."/>
            <person name="Andreopoulos B."/>
            <person name="Lipzen A."/>
            <person name="Chen C."/>
            <person name="Yan M."/>
            <person name="Daum C."/>
            <person name="Ng V."/>
            <person name="Clum A."/>
            <person name="Steindorff A."/>
            <person name="Ohm R.A."/>
            <person name="Martin F."/>
            <person name="Silar P."/>
            <person name="Natvig D.O."/>
            <person name="Lalanne C."/>
            <person name="Gautier V."/>
            <person name="Ament-Velasquez S.L."/>
            <person name="Kruys A."/>
            <person name="Hutchinson M.I."/>
            <person name="Powell A.J."/>
            <person name="Barry K."/>
            <person name="Miller A.N."/>
            <person name="Grigoriev I.V."/>
            <person name="Debuchy R."/>
            <person name="Gladieux P."/>
            <person name="Hiltunen Thoren M."/>
            <person name="Johannesson H."/>
        </authorList>
    </citation>
    <scope>NUCLEOTIDE SEQUENCE</scope>
    <source>
        <strain evidence="11">PSN243</strain>
    </source>
</reference>
<feature type="compositionally biased region" description="Low complexity" evidence="10">
    <location>
        <begin position="637"/>
        <end position="669"/>
    </location>
</feature>
<evidence type="ECO:0000256" key="5">
    <source>
        <dbReference type="ARBA" id="ARBA00022552"/>
    </source>
</evidence>
<keyword evidence="5" id="KW-0698">rRNA processing</keyword>
<evidence type="ECO:0000313" key="12">
    <source>
        <dbReference type="Proteomes" id="UP001321760"/>
    </source>
</evidence>
<feature type="compositionally biased region" description="Pro residues" evidence="10">
    <location>
        <begin position="537"/>
        <end position="563"/>
    </location>
</feature>
<dbReference type="Pfam" id="PF04410">
    <property type="entry name" value="Gar1"/>
    <property type="match status" value="1"/>
</dbReference>
<dbReference type="InterPro" id="IPR040309">
    <property type="entry name" value="Naf1"/>
</dbReference>
<dbReference type="EMBL" id="MU865971">
    <property type="protein sequence ID" value="KAK4444880.1"/>
    <property type="molecule type" value="Genomic_DNA"/>
</dbReference>
<evidence type="ECO:0000256" key="10">
    <source>
        <dbReference type="SAM" id="MobiDB-lite"/>
    </source>
</evidence>
<feature type="compositionally biased region" description="Basic and acidic residues" evidence="10">
    <location>
        <begin position="470"/>
        <end position="484"/>
    </location>
</feature>
<keyword evidence="12" id="KW-1185">Reference proteome</keyword>
<evidence type="ECO:0000256" key="7">
    <source>
        <dbReference type="ARBA" id="ARBA00022884"/>
    </source>
</evidence>
<dbReference type="SUPFAM" id="SSF50447">
    <property type="entry name" value="Translation proteins"/>
    <property type="match status" value="1"/>
</dbReference>
<evidence type="ECO:0000256" key="9">
    <source>
        <dbReference type="ARBA" id="ARBA00076743"/>
    </source>
</evidence>
<feature type="compositionally biased region" description="Low complexity" evidence="10">
    <location>
        <begin position="677"/>
        <end position="686"/>
    </location>
</feature>
<dbReference type="InterPro" id="IPR038664">
    <property type="entry name" value="Gar1/Naf1_Cbf5-bd_sf"/>
</dbReference>
<comment type="subcellular location">
    <subcellularLocation>
        <location evidence="1">Nucleus</location>
    </subcellularLocation>
</comment>
<dbReference type="PANTHER" id="PTHR31633:SF1">
    <property type="entry name" value="H_ACA RIBONUCLEOPROTEIN COMPLEX NON-CORE SUBUNIT NAF1"/>
    <property type="match status" value="1"/>
</dbReference>
<feature type="compositionally biased region" description="Basic residues" evidence="10">
    <location>
        <begin position="389"/>
        <end position="398"/>
    </location>
</feature>
<evidence type="ECO:0000256" key="4">
    <source>
        <dbReference type="ARBA" id="ARBA00022517"/>
    </source>
</evidence>
<evidence type="ECO:0000256" key="6">
    <source>
        <dbReference type="ARBA" id="ARBA00022553"/>
    </source>
</evidence>
<dbReference type="GO" id="GO:0000493">
    <property type="term" value="P:box H/ACA snoRNP assembly"/>
    <property type="evidence" value="ECO:0007669"/>
    <property type="project" value="InterPro"/>
</dbReference>
<keyword evidence="6" id="KW-0597">Phosphoprotein</keyword>
<dbReference type="GO" id="GO:0001522">
    <property type="term" value="P:pseudouridine synthesis"/>
    <property type="evidence" value="ECO:0007669"/>
    <property type="project" value="InterPro"/>
</dbReference>
<keyword evidence="8" id="KW-0539">Nucleus</keyword>
<dbReference type="GO" id="GO:0005732">
    <property type="term" value="C:sno(s)RNA-containing ribonucleoprotein complex"/>
    <property type="evidence" value="ECO:0007669"/>
    <property type="project" value="InterPro"/>
</dbReference>
<dbReference type="GO" id="GO:0005634">
    <property type="term" value="C:nucleus"/>
    <property type="evidence" value="ECO:0007669"/>
    <property type="project" value="UniProtKB-SubCell"/>
</dbReference>
<organism evidence="11 12">
    <name type="scientific">Podospora aff. communis PSN243</name>
    <dbReference type="NCBI Taxonomy" id="3040156"/>
    <lineage>
        <taxon>Eukaryota</taxon>
        <taxon>Fungi</taxon>
        <taxon>Dikarya</taxon>
        <taxon>Ascomycota</taxon>
        <taxon>Pezizomycotina</taxon>
        <taxon>Sordariomycetes</taxon>
        <taxon>Sordariomycetidae</taxon>
        <taxon>Sordariales</taxon>
        <taxon>Podosporaceae</taxon>
        <taxon>Podospora</taxon>
    </lineage>
</organism>
<dbReference type="InterPro" id="IPR007504">
    <property type="entry name" value="H/ACA_rnp_Gar1/Naf1"/>
</dbReference>
<evidence type="ECO:0000313" key="11">
    <source>
        <dbReference type="EMBL" id="KAK4444880.1"/>
    </source>
</evidence>
<keyword evidence="11" id="KW-0687">Ribonucleoprotein</keyword>
<feature type="compositionally biased region" description="Low complexity" evidence="10">
    <location>
        <begin position="181"/>
        <end position="196"/>
    </location>
</feature>
<evidence type="ECO:0000256" key="2">
    <source>
        <dbReference type="ARBA" id="ARBA00009801"/>
    </source>
</evidence>
<comment type="caution">
    <text evidence="11">The sequence shown here is derived from an EMBL/GenBank/DDBJ whole genome shotgun (WGS) entry which is preliminary data.</text>
</comment>
<gene>
    <name evidence="11" type="ORF">QBC34DRAFT_169701</name>
</gene>
<feature type="region of interest" description="Disordered" evidence="10">
    <location>
        <begin position="374"/>
        <end position="701"/>
    </location>
</feature>
<dbReference type="PANTHER" id="PTHR31633">
    <property type="entry name" value="H/ACA RIBONUCLEOPROTEIN COMPLEX NON-CORE SUBUNIT NAF1"/>
    <property type="match status" value="1"/>
</dbReference>
<dbReference type="Proteomes" id="UP001321760">
    <property type="component" value="Unassembled WGS sequence"/>
</dbReference>
<feature type="compositionally biased region" description="Polar residues" evidence="10">
    <location>
        <begin position="687"/>
        <end position="701"/>
    </location>
</feature>
<dbReference type="FunFam" id="2.40.10.230:FF:000002">
    <property type="entry name" value="H/ACA ribonucleoprotein complex non-core subunit NAF1"/>
    <property type="match status" value="1"/>
</dbReference>